<comment type="function">
    <text evidence="14">Catalyzes the third of the four reactions of the long-chain fatty acids elongation cycle. This endoplasmic reticulum-bound enzymatic process, allows the addition of two carbons to the chain of long- and very long-chain fatty acids/VLCFAs per cycle. This enzyme catalyzes the dehydration of the 3-hydroxyacyl-CoA intermediate into trans-2,3-enoyl-CoA, within each cycle of fatty acid elongation. Thereby, it participates to the production of VLCFAs of different chain lengths that are involved in multiple biological processes as precursors of membrane lipids and lipid mediators.</text>
</comment>
<dbReference type="GO" id="GO:0030148">
    <property type="term" value="P:sphingolipid biosynthetic process"/>
    <property type="evidence" value="ECO:0007669"/>
    <property type="project" value="TreeGrafter"/>
</dbReference>
<evidence type="ECO:0000256" key="8">
    <source>
        <dbReference type="ARBA" id="ARBA00022989"/>
    </source>
</evidence>
<dbReference type="AlphaFoldDB" id="A0A498KQ68"/>
<feature type="transmembrane region" description="Helical" evidence="14">
    <location>
        <begin position="281"/>
        <end position="297"/>
    </location>
</feature>
<evidence type="ECO:0000256" key="11">
    <source>
        <dbReference type="ARBA" id="ARBA00023160"/>
    </source>
</evidence>
<feature type="transmembrane region" description="Helical" evidence="14">
    <location>
        <begin position="192"/>
        <end position="215"/>
    </location>
</feature>
<evidence type="ECO:0000256" key="5">
    <source>
        <dbReference type="ARBA" id="ARBA00022516"/>
    </source>
</evidence>
<evidence type="ECO:0000256" key="14">
    <source>
        <dbReference type="RuleBase" id="RU363109"/>
    </source>
</evidence>
<evidence type="ECO:0000256" key="6">
    <source>
        <dbReference type="ARBA" id="ARBA00022692"/>
    </source>
</evidence>
<dbReference type="PANTHER" id="PTHR11035:SF3">
    <property type="entry name" value="VERY-LONG-CHAIN (3R)-3-HYDROXYACYL-COA DEHYDRATASE"/>
    <property type="match status" value="1"/>
</dbReference>
<evidence type="ECO:0000256" key="10">
    <source>
        <dbReference type="ARBA" id="ARBA00023136"/>
    </source>
</evidence>
<dbReference type="EMBL" id="RDQH01000327">
    <property type="protein sequence ID" value="RXI07892.1"/>
    <property type="molecule type" value="Genomic_DNA"/>
</dbReference>
<evidence type="ECO:0000313" key="15">
    <source>
        <dbReference type="EMBL" id="RXI07892.1"/>
    </source>
</evidence>
<dbReference type="UniPathway" id="UPA00094"/>
<keyword evidence="14" id="KW-0256">Endoplasmic reticulum</keyword>
<dbReference type="GO" id="GO:0042761">
    <property type="term" value="P:very long-chain fatty acid biosynthetic process"/>
    <property type="evidence" value="ECO:0007669"/>
    <property type="project" value="TreeGrafter"/>
</dbReference>
<comment type="caution">
    <text evidence="14">Lacks conserved residue(s) required for the propagation of feature annotation.</text>
</comment>
<keyword evidence="8 14" id="KW-1133">Transmembrane helix</keyword>
<evidence type="ECO:0000256" key="2">
    <source>
        <dbReference type="ARBA" id="ARBA00005194"/>
    </source>
</evidence>
<keyword evidence="12 14" id="KW-0456">Lyase</keyword>
<dbReference type="Pfam" id="PF04387">
    <property type="entry name" value="PTPLA"/>
    <property type="match status" value="2"/>
</dbReference>
<proteinExistence type="inferred from homology"/>
<keyword evidence="6 14" id="KW-0812">Transmembrane</keyword>
<accession>A0A498KQ68</accession>
<feature type="transmembrane region" description="Helical" evidence="14">
    <location>
        <begin position="12"/>
        <end position="32"/>
    </location>
</feature>
<keyword evidence="16" id="KW-1185">Reference proteome</keyword>
<name>A0A498KQ68_MALDO</name>
<keyword evidence="7 14" id="KW-0276">Fatty acid metabolism</keyword>
<evidence type="ECO:0000256" key="1">
    <source>
        <dbReference type="ARBA" id="ARBA00004141"/>
    </source>
</evidence>
<feature type="transmembrane region" description="Helical" evidence="14">
    <location>
        <begin position="235"/>
        <end position="260"/>
    </location>
</feature>
<keyword evidence="11 14" id="KW-0275">Fatty acid biosynthesis</keyword>
<gene>
    <name evidence="15" type="ORF">DVH24_014458</name>
</gene>
<comment type="catalytic activity">
    <reaction evidence="13 14">
        <text>a very-long-chain (3R)-3-hydroxyacyl-CoA = a very-long-chain (2E)-enoyl-CoA + H2O</text>
        <dbReference type="Rhea" id="RHEA:45812"/>
        <dbReference type="ChEBI" id="CHEBI:15377"/>
        <dbReference type="ChEBI" id="CHEBI:83728"/>
        <dbReference type="ChEBI" id="CHEBI:85440"/>
        <dbReference type="EC" id="4.2.1.134"/>
    </reaction>
</comment>
<evidence type="ECO:0000256" key="9">
    <source>
        <dbReference type="ARBA" id="ARBA00023098"/>
    </source>
</evidence>
<dbReference type="Proteomes" id="UP000290289">
    <property type="component" value="Chromosome 1"/>
</dbReference>
<evidence type="ECO:0000256" key="4">
    <source>
        <dbReference type="ARBA" id="ARBA00013122"/>
    </source>
</evidence>
<dbReference type="GO" id="GO:0030497">
    <property type="term" value="P:fatty acid elongation"/>
    <property type="evidence" value="ECO:0007669"/>
    <property type="project" value="TreeGrafter"/>
</dbReference>
<feature type="transmembrane region" description="Helical" evidence="14">
    <location>
        <begin position="110"/>
        <end position="128"/>
    </location>
</feature>
<comment type="similarity">
    <text evidence="3 14">Belongs to the very long-chain fatty acids dehydratase HACD family.</text>
</comment>
<reference evidence="15 16" key="1">
    <citation type="submission" date="2018-10" db="EMBL/GenBank/DDBJ databases">
        <title>A high-quality apple genome assembly.</title>
        <authorList>
            <person name="Hu J."/>
        </authorList>
    </citation>
    <scope>NUCLEOTIDE SEQUENCE [LARGE SCALE GENOMIC DNA]</scope>
    <source>
        <strain evidence="16">cv. HFTH1</strain>
        <tissue evidence="15">Young leaf</tissue>
    </source>
</reference>
<evidence type="ECO:0000313" key="16">
    <source>
        <dbReference type="Proteomes" id="UP000290289"/>
    </source>
</evidence>
<organism evidence="15 16">
    <name type="scientific">Malus domestica</name>
    <name type="common">Apple</name>
    <name type="synonym">Pyrus malus</name>
    <dbReference type="NCBI Taxonomy" id="3750"/>
    <lineage>
        <taxon>Eukaryota</taxon>
        <taxon>Viridiplantae</taxon>
        <taxon>Streptophyta</taxon>
        <taxon>Embryophyta</taxon>
        <taxon>Tracheophyta</taxon>
        <taxon>Spermatophyta</taxon>
        <taxon>Magnoliopsida</taxon>
        <taxon>eudicotyledons</taxon>
        <taxon>Gunneridae</taxon>
        <taxon>Pentapetalae</taxon>
        <taxon>rosids</taxon>
        <taxon>fabids</taxon>
        <taxon>Rosales</taxon>
        <taxon>Rosaceae</taxon>
        <taxon>Amygdaloideae</taxon>
        <taxon>Maleae</taxon>
        <taxon>Malus</taxon>
    </lineage>
</organism>
<comment type="subcellular location">
    <subcellularLocation>
        <location evidence="14">Endoplasmic reticulum membrane</location>
        <topology evidence="14">Multi-pass membrane protein</topology>
    </subcellularLocation>
    <subcellularLocation>
        <location evidence="1">Membrane</location>
        <topology evidence="1">Multi-pass membrane protein</topology>
    </subcellularLocation>
</comment>
<dbReference type="GO" id="GO:0102158">
    <property type="term" value="F:very-long-chain (3R)-3-hydroxyacyl-CoA dehydratase activity"/>
    <property type="evidence" value="ECO:0007669"/>
    <property type="project" value="UniProtKB-EC"/>
</dbReference>
<evidence type="ECO:0000256" key="7">
    <source>
        <dbReference type="ARBA" id="ARBA00022832"/>
    </source>
</evidence>
<protein>
    <recommendedName>
        <fullName evidence="4 14">Very-long-chain (3R)-3-hydroxyacyl-CoA dehydratase</fullName>
        <ecNumber evidence="4 14">4.2.1.134</ecNumber>
    </recommendedName>
</protein>
<feature type="transmembrane region" description="Helical" evidence="14">
    <location>
        <begin position="52"/>
        <end position="73"/>
    </location>
</feature>
<evidence type="ECO:0000256" key="3">
    <source>
        <dbReference type="ARBA" id="ARBA00007811"/>
    </source>
</evidence>
<dbReference type="EC" id="4.2.1.134" evidence="4 14"/>
<dbReference type="InterPro" id="IPR007482">
    <property type="entry name" value="Tyr_Pase-like_PTPLA"/>
</dbReference>
<keyword evidence="9 14" id="KW-0443">Lipid metabolism</keyword>
<dbReference type="STRING" id="3750.A0A498KQ68"/>
<feature type="transmembrane region" description="Helical" evidence="14">
    <location>
        <begin position="140"/>
        <end position="159"/>
    </location>
</feature>
<evidence type="ECO:0000256" key="12">
    <source>
        <dbReference type="ARBA" id="ARBA00023239"/>
    </source>
</evidence>
<keyword evidence="5 14" id="KW-0444">Lipid biosynthesis</keyword>
<sequence length="319" mass="36177">MAVPLSALRRLYLSLYNWTVFLGWYPVLYLALKTLNESGHQHVYSAVERPLLLAQSAAVLEFLYGIAFDAGLVRSPITATLPQIGSRLYLTWGILWSFPEVRMQIQNEAYCCRLGVICLLALWSSAGLSPRQVLSDLHFLRFLLSSVFASVQLLLCLTFQNTFQIPNLSAMYIRLISLVKPVKFMLPSDVHWINTCILMLIAIILTFSSVVVGIIRYSFFGMKEALGFAPTWLLWLRYSTFILLYPTGITSEVGLIYIALPHIKNSEKYCIRMPNKWNFSFDYLYAAIVALGIYVPGSPHMYGYMLGQRKKALAKAKGE</sequence>
<keyword evidence="10 14" id="KW-0472">Membrane</keyword>
<comment type="pathway">
    <text evidence="2 14">Lipid metabolism; fatty acid biosynthesis.</text>
</comment>
<comment type="caution">
    <text evidence="15">The sequence shown here is derived from an EMBL/GenBank/DDBJ whole genome shotgun (WGS) entry which is preliminary data.</text>
</comment>
<dbReference type="GO" id="GO:0005789">
    <property type="term" value="C:endoplasmic reticulum membrane"/>
    <property type="evidence" value="ECO:0007669"/>
    <property type="project" value="UniProtKB-SubCell"/>
</dbReference>
<dbReference type="PANTHER" id="PTHR11035">
    <property type="entry name" value="VERY-LONG-CHAIN (3R)-3-HYDROXYACYL-COA DEHYDRATASE"/>
    <property type="match status" value="1"/>
</dbReference>
<evidence type="ECO:0000256" key="13">
    <source>
        <dbReference type="ARBA" id="ARBA00036671"/>
    </source>
</evidence>